<dbReference type="PANTHER" id="PTHR35603">
    <property type="match status" value="1"/>
</dbReference>
<sequence length="148" mass="16355">MRKLLLPLLALLPLTAAAHGSRTEYARVIDVEPVYQKYSYRQQANCYVGHGDAGATIAGAVIGAAIGHEISGHKGGSVAGAVIGGSLGHELSRDGVCRQDKRYRRPVLTGYNVTYRYHGDLYTRFMPEHPGRHVQIEHRRHKRFANAH</sequence>
<dbReference type="RefSeq" id="WP_131258200.1">
    <property type="nucleotide sequence ID" value="NZ_JBHSUS010000001.1"/>
</dbReference>
<name>A0ABW1XKQ8_9ALTE</name>
<evidence type="ECO:0000256" key="3">
    <source>
        <dbReference type="SAM" id="SignalP"/>
    </source>
</evidence>
<keyword evidence="2" id="KW-0472">Membrane</keyword>
<evidence type="ECO:0000313" key="5">
    <source>
        <dbReference type="Proteomes" id="UP001596364"/>
    </source>
</evidence>
<organism evidence="4 5">
    <name type="scientific">Pseudobowmanella zhangzhouensis</name>
    <dbReference type="NCBI Taxonomy" id="1537679"/>
    <lineage>
        <taxon>Bacteria</taxon>
        <taxon>Pseudomonadati</taxon>
        <taxon>Pseudomonadota</taxon>
        <taxon>Gammaproteobacteria</taxon>
        <taxon>Alteromonadales</taxon>
        <taxon>Alteromonadaceae</taxon>
    </lineage>
</organism>
<protein>
    <submittedName>
        <fullName evidence="4">Glycine zipper 2TM domain-containing protein</fullName>
    </submittedName>
</protein>
<accession>A0ABW1XKQ8</accession>
<dbReference type="InterPro" id="IPR051407">
    <property type="entry name" value="Bact_OM_lipoprot/Surf_antigen"/>
</dbReference>
<proteinExistence type="predicted"/>
<dbReference type="Proteomes" id="UP001596364">
    <property type="component" value="Unassembled WGS sequence"/>
</dbReference>
<dbReference type="EMBL" id="JBHSUS010000001">
    <property type="protein sequence ID" value="MFC6440399.1"/>
    <property type="molecule type" value="Genomic_DNA"/>
</dbReference>
<comment type="subcellular location">
    <subcellularLocation>
        <location evidence="1">Membrane</location>
    </subcellularLocation>
</comment>
<feature type="chain" id="PRO_5046046560" evidence="3">
    <location>
        <begin position="19"/>
        <end position="148"/>
    </location>
</feature>
<reference evidence="5" key="1">
    <citation type="journal article" date="2019" name="Int. J. Syst. Evol. Microbiol.">
        <title>The Global Catalogue of Microorganisms (GCM) 10K type strain sequencing project: providing services to taxonomists for standard genome sequencing and annotation.</title>
        <authorList>
            <consortium name="The Broad Institute Genomics Platform"/>
            <consortium name="The Broad Institute Genome Sequencing Center for Infectious Disease"/>
            <person name="Wu L."/>
            <person name="Ma J."/>
        </authorList>
    </citation>
    <scope>NUCLEOTIDE SEQUENCE [LARGE SCALE GENOMIC DNA]</scope>
    <source>
        <strain evidence="5">CGMCC 1.16031</strain>
    </source>
</reference>
<evidence type="ECO:0000256" key="2">
    <source>
        <dbReference type="ARBA" id="ARBA00023136"/>
    </source>
</evidence>
<evidence type="ECO:0000313" key="4">
    <source>
        <dbReference type="EMBL" id="MFC6440399.1"/>
    </source>
</evidence>
<comment type="caution">
    <text evidence="4">The sequence shown here is derived from an EMBL/GenBank/DDBJ whole genome shotgun (WGS) entry which is preliminary data.</text>
</comment>
<gene>
    <name evidence="4" type="ORF">ACFP85_09590</name>
</gene>
<keyword evidence="5" id="KW-1185">Reference proteome</keyword>
<dbReference type="PANTHER" id="PTHR35603:SF2">
    <property type="entry name" value="OUTER MEMBRANE LIPOPROTEIN"/>
    <property type="match status" value="1"/>
</dbReference>
<evidence type="ECO:0000256" key="1">
    <source>
        <dbReference type="ARBA" id="ARBA00004370"/>
    </source>
</evidence>
<keyword evidence="3" id="KW-0732">Signal</keyword>
<feature type="signal peptide" evidence="3">
    <location>
        <begin position="1"/>
        <end position="18"/>
    </location>
</feature>